<dbReference type="InterPro" id="IPR003760">
    <property type="entry name" value="PnrA-like"/>
</dbReference>
<reference evidence="3 4" key="2">
    <citation type="submission" date="2012-02" db="EMBL/GenBank/DDBJ databases">
        <title>Improved High-Quality Draft sequence of Eubacterium cellulosolvens 6.</title>
        <authorList>
            <consortium name="US DOE Joint Genome Institute"/>
            <person name="Lucas S."/>
            <person name="Han J."/>
            <person name="Lapidus A."/>
            <person name="Cheng J.-F."/>
            <person name="Goodwin L."/>
            <person name="Pitluck S."/>
            <person name="Peters L."/>
            <person name="Mikhailova N."/>
            <person name="Gu W."/>
            <person name="Detter J.C."/>
            <person name="Han C."/>
            <person name="Tapia R."/>
            <person name="Land M."/>
            <person name="Hauser L."/>
            <person name="Kyrpides N."/>
            <person name="Ivanova N."/>
            <person name="Pagani I."/>
            <person name="Johnson E."/>
            <person name="Mukhopadhyay B."/>
            <person name="Anderson I."/>
            <person name="Woyke T."/>
        </authorList>
    </citation>
    <scope>NUCLEOTIDE SEQUENCE [LARGE SCALE GENOMIC DNA]</scope>
    <source>
        <strain evidence="3 4">6</strain>
    </source>
</reference>
<organism evidence="3 4">
    <name type="scientific">Eubacterium cellulosolvens (strain ATCC 43171 / JCM 9499 / 6)</name>
    <name type="common">Cillobacterium cellulosolvens</name>
    <dbReference type="NCBI Taxonomy" id="633697"/>
    <lineage>
        <taxon>Bacteria</taxon>
        <taxon>Bacillati</taxon>
        <taxon>Bacillota</taxon>
        <taxon>Clostridia</taxon>
        <taxon>Eubacteriales</taxon>
        <taxon>Eubacteriaceae</taxon>
        <taxon>Eubacterium</taxon>
    </lineage>
</organism>
<dbReference type="Proteomes" id="UP000005753">
    <property type="component" value="Chromosome"/>
</dbReference>
<dbReference type="HOGENOM" id="CLU_418494_0_0_9"/>
<dbReference type="Pfam" id="PF02608">
    <property type="entry name" value="Bmp"/>
    <property type="match status" value="1"/>
</dbReference>
<reference evidence="3 4" key="1">
    <citation type="submission" date="2010-08" db="EMBL/GenBank/DDBJ databases">
        <authorList>
            <consortium name="US DOE Joint Genome Institute (JGI-PGF)"/>
            <person name="Lucas S."/>
            <person name="Copeland A."/>
            <person name="Lapidus A."/>
            <person name="Cheng J.-F."/>
            <person name="Bruce D."/>
            <person name="Goodwin L."/>
            <person name="Pitluck S."/>
            <person name="Land M.L."/>
            <person name="Hauser L."/>
            <person name="Chang Y.-J."/>
            <person name="Anderson I.J."/>
            <person name="Johnson E."/>
            <person name="Mulhopadhyay B."/>
            <person name="Kyrpides N."/>
            <person name="Woyke T.J."/>
        </authorList>
    </citation>
    <scope>NUCLEOTIDE SEQUENCE [LARGE SCALE GENOMIC DNA]</scope>
    <source>
        <strain evidence="3 4">6</strain>
    </source>
</reference>
<dbReference type="GO" id="GO:0005886">
    <property type="term" value="C:plasma membrane"/>
    <property type="evidence" value="ECO:0007669"/>
    <property type="project" value="InterPro"/>
</dbReference>
<sequence length="646" mass="73144">MKEDYLKAKKIGDRTVRKALNEGRYPYLPSLSYALEEFSKLPKIPLGIHEIPLSMIVGTVTDERQNAFASDFMPILSVYTEFGTKWSNLIDSQQVEGIRDPIRCYEYMNRFYVLEGNKRVSVMKYSGAYSITADIERIMPHRSDEKEVQVYYEFLDFYKVTGLFEIVCTEPGSYQKLAAMYGMNLEQEWPDRPLEDIRSDFRYFLKSYMNKGGDKLHITPGEAFLTFRTIYRDTKLVEESESSIGQKIGNIWNELLSAANANGIVLLETPEAVEKRNSIFQGLLSMTPTYSKEKPLRVAFLYSKEAETSRWIYGHELGRNEINERFGGIVETIAFEDCNSPEKIDKAFAAAAADNDEVVFATSPDMMDAALRAAIRYPDMKILDCSINLVSSAVRTYYPKMYEAKFIMGALAAAYADDHRIGYVADYPLNGTIAGVNAFAIGAGLVDPAAKIYLTWSGKKNADWERELEKDLGIRVISGPDMIRPDDLSRRYGVYSLHEDGSVKRLAAPIWNWGNFYCQIIEKVLDGSWDDRDRVSRARAVNYWFGIASGSVDVILSDELSYYSEKMVGLFKSGLLSGGLRPFGGELHSNKGEKIADSEHPELTNEEIIEMNWLNDNVVGEIPTRDELIESVQMTMTKSGIQEKMG</sequence>
<keyword evidence="1" id="KW-0732">Signal</keyword>
<dbReference type="PANTHER" id="PTHR43208">
    <property type="entry name" value="ABC TRANSPORTER SUBSTRATE-BINDING PROTEIN"/>
    <property type="match status" value="1"/>
</dbReference>
<keyword evidence="4" id="KW-1185">Reference proteome</keyword>
<accession>I5AQH8</accession>
<evidence type="ECO:0000313" key="4">
    <source>
        <dbReference type="Proteomes" id="UP000005753"/>
    </source>
</evidence>
<evidence type="ECO:0000256" key="1">
    <source>
        <dbReference type="ARBA" id="ARBA00022729"/>
    </source>
</evidence>
<dbReference type="PANTHER" id="PTHR43208:SF1">
    <property type="entry name" value="ABC TRANSPORTER SUBSTRATE-BINDING PROTEIN"/>
    <property type="match status" value="1"/>
</dbReference>
<dbReference type="AlphaFoldDB" id="I5AQH8"/>
<dbReference type="eggNOG" id="COG1744">
    <property type="taxonomic scope" value="Bacteria"/>
</dbReference>
<evidence type="ECO:0000313" key="3">
    <source>
        <dbReference type="EMBL" id="EIM56051.1"/>
    </source>
</evidence>
<name>I5AQH8_EUBC6</name>
<proteinExistence type="predicted"/>
<gene>
    <name evidence="3" type="ORF">EubceDRAFT1_0191</name>
</gene>
<dbReference type="Gene3D" id="3.40.50.2300">
    <property type="match status" value="2"/>
</dbReference>
<dbReference type="InterPro" id="IPR052910">
    <property type="entry name" value="ABC-Purine-Binding"/>
</dbReference>
<dbReference type="EMBL" id="CM001487">
    <property type="protein sequence ID" value="EIM56051.1"/>
    <property type="molecule type" value="Genomic_DNA"/>
</dbReference>
<protein>
    <submittedName>
        <fullName evidence="3">Putative ABC-type transport system, periplasmic component/surface lipoprotein</fullName>
    </submittedName>
</protein>
<feature type="domain" description="ABC transporter substrate-binding protein PnrA-like" evidence="2">
    <location>
        <begin position="298"/>
        <end position="459"/>
    </location>
</feature>
<dbReference type="STRING" id="633697.EubceDRAFT1_0191"/>
<evidence type="ECO:0000259" key="2">
    <source>
        <dbReference type="Pfam" id="PF02608"/>
    </source>
</evidence>
<dbReference type="OrthoDB" id="9769871at2"/>
<keyword evidence="3" id="KW-0449">Lipoprotein</keyword>